<comment type="catalytic activity">
    <reaction evidence="6">
        <text>GTP + succinate + CoA = succinyl-CoA + GDP + phosphate</text>
        <dbReference type="Rhea" id="RHEA:22120"/>
        <dbReference type="ChEBI" id="CHEBI:30031"/>
        <dbReference type="ChEBI" id="CHEBI:37565"/>
        <dbReference type="ChEBI" id="CHEBI:43474"/>
        <dbReference type="ChEBI" id="CHEBI:57287"/>
        <dbReference type="ChEBI" id="CHEBI:57292"/>
        <dbReference type="ChEBI" id="CHEBI:58189"/>
    </reaction>
</comment>
<keyword evidence="2 6" id="KW-0436">Ligase</keyword>
<comment type="function">
    <text evidence="6">Succinyl-CoA synthetase functions in the citric acid cycle (TCA), coupling the hydrolysis of succinyl-CoA to the synthesis of either ATP or GTP and thus represents the only step of substrate-level phosphorylation in the TCA. The beta subunit provides nucleotide specificity of the enzyme and binds the substrate succinate, while the binding sites for coenzyme A and phosphate are found in the alpha subunit.</text>
</comment>
<dbReference type="InterPro" id="IPR013650">
    <property type="entry name" value="ATP-grasp_succ-CoA_synth-type"/>
</dbReference>
<evidence type="ECO:0000256" key="6">
    <source>
        <dbReference type="HAMAP-Rule" id="MF_00558"/>
    </source>
</evidence>
<dbReference type="Gene3D" id="3.30.1490.20">
    <property type="entry name" value="ATP-grasp fold, A domain"/>
    <property type="match status" value="1"/>
</dbReference>
<comment type="catalytic activity">
    <reaction evidence="6">
        <text>succinate + ATP + CoA = succinyl-CoA + ADP + phosphate</text>
        <dbReference type="Rhea" id="RHEA:17661"/>
        <dbReference type="ChEBI" id="CHEBI:30031"/>
        <dbReference type="ChEBI" id="CHEBI:30616"/>
        <dbReference type="ChEBI" id="CHEBI:43474"/>
        <dbReference type="ChEBI" id="CHEBI:57287"/>
        <dbReference type="ChEBI" id="CHEBI:57292"/>
        <dbReference type="ChEBI" id="CHEBI:456216"/>
        <dbReference type="EC" id="6.2.1.5"/>
    </reaction>
</comment>
<dbReference type="InterPro" id="IPR013815">
    <property type="entry name" value="ATP_grasp_subdomain_1"/>
</dbReference>
<dbReference type="GO" id="GO:0004775">
    <property type="term" value="F:succinate-CoA ligase (ADP-forming) activity"/>
    <property type="evidence" value="ECO:0007669"/>
    <property type="project" value="UniProtKB-EC"/>
</dbReference>
<evidence type="ECO:0000256" key="4">
    <source>
        <dbReference type="ARBA" id="ARBA00022741"/>
    </source>
</evidence>
<feature type="binding site" evidence="6">
    <location>
        <position position="264"/>
    </location>
    <ligand>
        <name>substrate</name>
        <note>ligand shared with subunit alpha</note>
    </ligand>
</feature>
<dbReference type="Pfam" id="PF00549">
    <property type="entry name" value="Ligase_CoA"/>
    <property type="match status" value="1"/>
</dbReference>
<dbReference type="InterPro" id="IPR005811">
    <property type="entry name" value="SUCC_ACL_C"/>
</dbReference>
<comment type="subunit">
    <text evidence="6">Heterotetramer of two alpha and two beta subunits.</text>
</comment>
<feature type="binding site" evidence="6">
    <location>
        <position position="107"/>
    </location>
    <ligand>
        <name>ATP</name>
        <dbReference type="ChEBI" id="CHEBI:30616"/>
    </ligand>
</feature>
<evidence type="ECO:0000256" key="3">
    <source>
        <dbReference type="ARBA" id="ARBA00022723"/>
    </source>
</evidence>
<evidence type="ECO:0000256" key="5">
    <source>
        <dbReference type="ARBA" id="ARBA00022842"/>
    </source>
</evidence>
<dbReference type="NCBIfam" id="NF001913">
    <property type="entry name" value="PRK00696.1"/>
    <property type="match status" value="1"/>
</dbReference>
<organism evidence="9 10">
    <name type="scientific">Seminibacterium arietis</name>
    <dbReference type="NCBI Taxonomy" id="1173502"/>
    <lineage>
        <taxon>Bacteria</taxon>
        <taxon>Pseudomonadati</taxon>
        <taxon>Pseudomonadota</taxon>
        <taxon>Gammaproteobacteria</taxon>
        <taxon>Pasteurellales</taxon>
        <taxon>Pasteurellaceae</taxon>
        <taxon>Seminibacterium</taxon>
    </lineage>
</organism>
<protein>
    <recommendedName>
        <fullName evidence="6">Succinate--CoA ligase [ADP-forming] subunit beta</fullName>
        <ecNumber evidence="6">6.2.1.5</ecNumber>
    </recommendedName>
    <alternativeName>
        <fullName evidence="6">Succinyl-CoA synthetase subunit beta</fullName>
        <shortName evidence="6">SCS-beta</shortName>
    </alternativeName>
</protein>
<evidence type="ECO:0000256" key="2">
    <source>
        <dbReference type="ARBA" id="ARBA00022598"/>
    </source>
</evidence>
<keyword evidence="6 7" id="KW-0067">ATP-binding</keyword>
<proteinExistence type="inferred from homology"/>
<feature type="binding site" evidence="6">
    <location>
        <position position="102"/>
    </location>
    <ligand>
        <name>ATP</name>
        <dbReference type="ChEBI" id="CHEBI:30616"/>
    </ligand>
</feature>
<dbReference type="Pfam" id="PF08442">
    <property type="entry name" value="ATP-grasp_2"/>
    <property type="match status" value="1"/>
</dbReference>
<comment type="similarity">
    <text evidence="6">Belongs to the succinate/malate CoA ligase beta subunit family.</text>
</comment>
<evidence type="ECO:0000256" key="7">
    <source>
        <dbReference type="PROSITE-ProRule" id="PRU00409"/>
    </source>
</evidence>
<feature type="domain" description="ATP-grasp" evidence="8">
    <location>
        <begin position="9"/>
        <end position="231"/>
    </location>
</feature>
<dbReference type="HAMAP" id="MF_00558">
    <property type="entry name" value="Succ_CoA_beta"/>
    <property type="match status" value="1"/>
</dbReference>
<evidence type="ECO:0000313" key="9">
    <source>
        <dbReference type="EMBL" id="MFD0965499.1"/>
    </source>
</evidence>
<keyword evidence="3 6" id="KW-0479">Metal-binding</keyword>
<comment type="caution">
    <text evidence="6">Lacks conserved residue(s) required for the propagation of feature annotation.</text>
</comment>
<dbReference type="RefSeq" id="WP_380818304.1">
    <property type="nucleotide sequence ID" value="NZ_JBHTJN010000004.1"/>
</dbReference>
<dbReference type="SUPFAM" id="SSF52210">
    <property type="entry name" value="Succinyl-CoA synthetase domains"/>
    <property type="match status" value="1"/>
</dbReference>
<keyword evidence="10" id="KW-1185">Reference proteome</keyword>
<feature type="binding site" evidence="6">
    <location>
        <begin position="321"/>
        <end position="323"/>
    </location>
    <ligand>
        <name>substrate</name>
        <note>ligand shared with subunit alpha</note>
    </ligand>
</feature>
<comment type="pathway">
    <text evidence="6">Carbohydrate metabolism; tricarboxylic acid cycle; succinate from succinyl-CoA (ligase route): step 1/1.</text>
</comment>
<dbReference type="PROSITE" id="PS50975">
    <property type="entry name" value="ATP_GRASP"/>
    <property type="match status" value="1"/>
</dbReference>
<comment type="cofactor">
    <cofactor evidence="6">
        <name>Mg(2+)</name>
        <dbReference type="ChEBI" id="CHEBI:18420"/>
    </cofactor>
    <text evidence="6">Binds 1 Mg(2+) ion per subunit.</text>
</comment>
<dbReference type="PANTHER" id="PTHR11815:SF10">
    <property type="entry name" value="SUCCINATE--COA LIGASE [GDP-FORMING] SUBUNIT BETA, MITOCHONDRIAL"/>
    <property type="match status" value="1"/>
</dbReference>
<evidence type="ECO:0000256" key="1">
    <source>
        <dbReference type="ARBA" id="ARBA00022532"/>
    </source>
</evidence>
<reference evidence="10" key="1">
    <citation type="journal article" date="2019" name="Int. J. Syst. Evol. Microbiol.">
        <title>The Global Catalogue of Microorganisms (GCM) 10K type strain sequencing project: providing services to taxonomists for standard genome sequencing and annotation.</title>
        <authorList>
            <consortium name="The Broad Institute Genomics Platform"/>
            <consortium name="The Broad Institute Genome Sequencing Center for Infectious Disease"/>
            <person name="Wu L."/>
            <person name="Ma J."/>
        </authorList>
    </citation>
    <scope>NUCLEOTIDE SEQUENCE [LARGE SCALE GENOMIC DNA]</scope>
    <source>
        <strain evidence="10">CCUG 61707</strain>
    </source>
</reference>
<dbReference type="Gene3D" id="3.40.50.261">
    <property type="entry name" value="Succinyl-CoA synthetase domains"/>
    <property type="match status" value="1"/>
</dbReference>
<evidence type="ECO:0000313" key="10">
    <source>
        <dbReference type="Proteomes" id="UP001596996"/>
    </source>
</evidence>
<dbReference type="Gene3D" id="3.30.470.20">
    <property type="entry name" value="ATP-grasp fold, B domain"/>
    <property type="match status" value="1"/>
</dbReference>
<dbReference type="PIRSF" id="PIRSF001554">
    <property type="entry name" value="SucCS_beta"/>
    <property type="match status" value="1"/>
</dbReference>
<name>A0ABW3I6F5_9PAST</name>
<feature type="binding site" evidence="6">
    <location>
        <position position="199"/>
    </location>
    <ligand>
        <name>Mg(2+)</name>
        <dbReference type="ChEBI" id="CHEBI:18420"/>
    </ligand>
</feature>
<dbReference type="PROSITE" id="PS01217">
    <property type="entry name" value="SUCCINYL_COA_LIG_3"/>
    <property type="match status" value="1"/>
</dbReference>
<dbReference type="SUPFAM" id="SSF56059">
    <property type="entry name" value="Glutathione synthetase ATP-binding domain-like"/>
    <property type="match status" value="1"/>
</dbReference>
<dbReference type="Proteomes" id="UP001596996">
    <property type="component" value="Unassembled WGS sequence"/>
</dbReference>
<feature type="binding site" evidence="6">
    <location>
        <position position="213"/>
    </location>
    <ligand>
        <name>Mg(2+)</name>
        <dbReference type="ChEBI" id="CHEBI:18420"/>
    </ligand>
</feature>
<dbReference type="EC" id="6.2.1.5" evidence="6"/>
<feature type="binding site" evidence="6">
    <location>
        <position position="46"/>
    </location>
    <ligand>
        <name>ATP</name>
        <dbReference type="ChEBI" id="CHEBI:30616"/>
    </ligand>
</feature>
<feature type="binding site" evidence="6">
    <location>
        <begin position="53"/>
        <end position="55"/>
    </location>
    <ligand>
        <name>ATP</name>
        <dbReference type="ChEBI" id="CHEBI:30616"/>
    </ligand>
</feature>
<dbReference type="NCBIfam" id="TIGR01016">
    <property type="entry name" value="sucCoAbeta"/>
    <property type="match status" value="1"/>
</dbReference>
<keyword evidence="1 6" id="KW-0816">Tricarboxylic acid cycle</keyword>
<dbReference type="InterPro" id="IPR017866">
    <property type="entry name" value="Succ-CoA_synthase_bsu_CS"/>
</dbReference>
<dbReference type="InterPro" id="IPR005809">
    <property type="entry name" value="Succ_CoA_ligase-like_bsu"/>
</dbReference>
<gene>
    <name evidence="6 9" type="primary">sucC</name>
    <name evidence="9" type="ORF">ACFQ02_01280</name>
</gene>
<keyword evidence="5 6" id="KW-0460">Magnesium</keyword>
<dbReference type="InterPro" id="IPR016102">
    <property type="entry name" value="Succinyl-CoA_synth-like"/>
</dbReference>
<dbReference type="InterPro" id="IPR011761">
    <property type="entry name" value="ATP-grasp"/>
</dbReference>
<dbReference type="PANTHER" id="PTHR11815">
    <property type="entry name" value="SUCCINYL-COA SYNTHETASE BETA CHAIN"/>
    <property type="match status" value="1"/>
</dbReference>
<keyword evidence="4 6" id="KW-0547">Nucleotide-binding</keyword>
<accession>A0ABW3I6F5</accession>
<evidence type="ECO:0000259" key="8">
    <source>
        <dbReference type="PROSITE" id="PS50975"/>
    </source>
</evidence>
<dbReference type="EMBL" id="JBHTJN010000004">
    <property type="protein sequence ID" value="MFD0965499.1"/>
    <property type="molecule type" value="Genomic_DNA"/>
</dbReference>
<sequence>MNLHEYQSKQLFAQYGLPVSEGYACENVEQALSAVGKLGGSQWVAKCQVHAGGRGKAGGVKLVKTDREICSYFDKFLGKRLVTFQTDTHGQPINCIYMTSAISFKKELYLSAVVDRSSQRVVFMASTEGGVDIEKVAEETPHLLHKTSIDPLVGAMPYQGRELAFKLGLTGKQIKQFTDIFCNLSRLFIEKDLALLEINPLVILENDDLLCLDAKVVVDGNALYRHPDLLAMRDLSQEDPREAEAEKWNLNYVALEGNIGCMVNGAGLAMGTMDIVKLYGGKPANFLDVGGGATKERVAEAFKIILTDKSVKAILVNIFGGIVRCDLIAEGVIAAVNEVGVDVPVVVRLEGTNAELGRDILAKSSLNIIAADSLQSAALQVVNAARG</sequence>
<comment type="caution">
    <text evidence="9">The sequence shown here is derived from an EMBL/GenBank/DDBJ whole genome shotgun (WGS) entry which is preliminary data.</text>
</comment>